<evidence type="ECO:0000259" key="1">
    <source>
        <dbReference type="PROSITE" id="PS51664"/>
    </source>
</evidence>
<dbReference type="PANTHER" id="PTHR37809">
    <property type="entry name" value="RIBOSOMAL PROTEIN S12 METHYLTHIOTRANSFERASE ACCESSORY FACTOR YCAO"/>
    <property type="match status" value="1"/>
</dbReference>
<evidence type="ECO:0000313" key="2">
    <source>
        <dbReference type="EMBL" id="ARI76222.1"/>
    </source>
</evidence>
<sequence>MSSFITVVGKGLLLKHVVKELSPHFNLTCLSDLDESIPEGTKLLLVLDDHWNPLAHQKAEQMAREHRIPWMRGFVAFGEGMIGPLVRPGDVGCSQCADTRTIMAATDRQDLWEIHHCLAERQEPIRDEWASQTGMIQMASIIRTEVHQVMNSKTSSLENHIILMNMRTLENSRHYLLPDSFCPVCGDVIIDSASAAEISLQPSMKISENNYRCRSIKELSAFLSPDYLDSRSGMLNSKMIDFETPFADVVVNLPLMNGDEGSAGRTNSYAISELTAILEGLERSCGVAPRGKRTVVYDSYNNLESALNPLEVGVHTKEQYAKKDFPFTPFDPDKKMDWVWGYSLMKESPILVPQLLAYYSMGCGGGMFFETSNGCAIGGSLEEAIFHGMMEVMERDSFLMTWYAQLPLPRIDPYSFQNKELHLMIDRMREVAGYDLFLYNATMEHGIPCILTITKKRESASDGLNLICAAGAHLDPVKAVKSAIFESVGMIEPLNKEFKKNKEGYLNMLHDSSLVTKMDDHGMVYGLPEAEERLDFLLKQKQPIQTFDEAFHLKESHADITEDVKDLLETFRRLELDVIVVDQTTPEIKRNGLHCVKVLIPGMLPMTFGHHLTRVTGLERVRKVPKQLGFIDRELTIEELNPYPHPFP</sequence>
<dbReference type="InterPro" id="IPR035985">
    <property type="entry name" value="Ubiquitin-activating_enz"/>
</dbReference>
<dbReference type="NCBIfam" id="TIGR03882">
    <property type="entry name" value="cyclo_dehyd_2"/>
    <property type="match status" value="1"/>
</dbReference>
<dbReference type="Gene3D" id="3.40.50.720">
    <property type="entry name" value="NAD(P)-binding Rossmann-like Domain"/>
    <property type="match status" value="1"/>
</dbReference>
<dbReference type="AlphaFoldDB" id="A0A1W5ZSF5"/>
<dbReference type="KEGG" id="hmn:HM131_04950"/>
<dbReference type="STRING" id="402384.HM131_04950"/>
<evidence type="ECO:0000313" key="3">
    <source>
        <dbReference type="Proteomes" id="UP000192527"/>
    </source>
</evidence>
<dbReference type="InterPro" id="IPR027624">
    <property type="entry name" value="TOMM_cyclo_SagD"/>
</dbReference>
<dbReference type="RefSeq" id="WP_085028540.1">
    <property type="nucleotide sequence ID" value="NZ_CP020772.1"/>
</dbReference>
<organism evidence="2 3">
    <name type="scientific">Halobacillus mangrovi</name>
    <dbReference type="NCBI Taxonomy" id="402384"/>
    <lineage>
        <taxon>Bacteria</taxon>
        <taxon>Bacillati</taxon>
        <taxon>Bacillota</taxon>
        <taxon>Bacilli</taxon>
        <taxon>Bacillales</taxon>
        <taxon>Bacillaceae</taxon>
        <taxon>Halobacillus</taxon>
    </lineage>
</organism>
<dbReference type="OrthoDB" id="2379922at2"/>
<dbReference type="SUPFAM" id="SSF69572">
    <property type="entry name" value="Activating enzymes of the ubiquitin-like proteins"/>
    <property type="match status" value="1"/>
</dbReference>
<reference evidence="2 3" key="1">
    <citation type="submission" date="2017-04" db="EMBL/GenBank/DDBJ databases">
        <title>The whole genome sequencing and assembly of Halobacillus mangrovi strain.</title>
        <authorList>
            <person name="Lee S.-J."/>
            <person name="Park M.-K."/>
            <person name="Kim J.-Y."/>
            <person name="Lee Y.-J."/>
            <person name="Yi H."/>
            <person name="Bahn Y.-S."/>
            <person name="Kim J.F."/>
            <person name="Lee D.-W."/>
        </authorList>
    </citation>
    <scope>NUCLEOTIDE SEQUENCE [LARGE SCALE GENOMIC DNA]</scope>
    <source>
        <strain evidence="2 3">KTB 131</strain>
    </source>
</reference>
<dbReference type="PANTHER" id="PTHR37809:SF1">
    <property type="entry name" value="RIBOSOMAL PROTEIN S12 METHYLTHIOTRANSFERASE ACCESSORY FACTOR YCAO"/>
    <property type="match status" value="1"/>
</dbReference>
<dbReference type="InterPro" id="IPR003776">
    <property type="entry name" value="YcaO-like_dom"/>
</dbReference>
<dbReference type="InterPro" id="IPR022291">
    <property type="entry name" value="Bacteriocin_synth_cyclodeHase"/>
</dbReference>
<feature type="domain" description="YcaO" evidence="1">
    <location>
        <begin position="264"/>
        <end position="648"/>
    </location>
</feature>
<dbReference type="EMBL" id="CP020772">
    <property type="protein sequence ID" value="ARI76222.1"/>
    <property type="molecule type" value="Genomic_DNA"/>
</dbReference>
<dbReference type="Gene3D" id="3.30.40.250">
    <property type="match status" value="1"/>
</dbReference>
<dbReference type="Pfam" id="PF02624">
    <property type="entry name" value="YcaO"/>
    <property type="match status" value="1"/>
</dbReference>
<dbReference type="NCBIfam" id="TIGR03604">
    <property type="entry name" value="TOMM_cyclo_SagD"/>
    <property type="match status" value="1"/>
</dbReference>
<dbReference type="Gene3D" id="3.30.1330.230">
    <property type="match status" value="1"/>
</dbReference>
<accession>A0A1W5ZSF5</accession>
<name>A0A1W5ZSF5_9BACI</name>
<keyword evidence="3" id="KW-1185">Reference proteome</keyword>
<gene>
    <name evidence="2" type="ORF">HM131_04950</name>
</gene>
<dbReference type="Proteomes" id="UP000192527">
    <property type="component" value="Chromosome"/>
</dbReference>
<proteinExistence type="predicted"/>
<protein>
    <submittedName>
        <fullName evidence="2">Bacteriocin biosynthesis protein SagD</fullName>
    </submittedName>
</protein>
<dbReference type="Gene3D" id="3.30.160.660">
    <property type="match status" value="1"/>
</dbReference>
<dbReference type="GO" id="GO:0008641">
    <property type="term" value="F:ubiquitin-like modifier activating enzyme activity"/>
    <property type="evidence" value="ECO:0007669"/>
    <property type="project" value="InterPro"/>
</dbReference>
<dbReference type="PROSITE" id="PS51664">
    <property type="entry name" value="YCAO"/>
    <property type="match status" value="1"/>
</dbReference>